<dbReference type="PANTHER" id="PTHR31389">
    <property type="entry name" value="LD39211P"/>
    <property type="match status" value="1"/>
</dbReference>
<gene>
    <name evidence="1" type="ORF">PENTCL1PPCAC_12787</name>
</gene>
<dbReference type="InterPro" id="IPR012444">
    <property type="entry name" value="DUF1647"/>
</dbReference>
<dbReference type="EMBL" id="BTSX01000003">
    <property type="protein sequence ID" value="GMS90612.1"/>
    <property type="molecule type" value="Genomic_DNA"/>
</dbReference>
<protein>
    <submittedName>
        <fullName evidence="1">Uncharacterized protein</fullName>
    </submittedName>
</protein>
<dbReference type="Proteomes" id="UP001432027">
    <property type="component" value="Unassembled WGS sequence"/>
</dbReference>
<reference evidence="1" key="1">
    <citation type="submission" date="2023-10" db="EMBL/GenBank/DDBJ databases">
        <title>Genome assembly of Pristionchus species.</title>
        <authorList>
            <person name="Yoshida K."/>
            <person name="Sommer R.J."/>
        </authorList>
    </citation>
    <scope>NUCLEOTIDE SEQUENCE</scope>
    <source>
        <strain evidence="1">RS0144</strain>
    </source>
</reference>
<organism evidence="1 2">
    <name type="scientific">Pristionchus entomophagus</name>
    <dbReference type="NCBI Taxonomy" id="358040"/>
    <lineage>
        <taxon>Eukaryota</taxon>
        <taxon>Metazoa</taxon>
        <taxon>Ecdysozoa</taxon>
        <taxon>Nematoda</taxon>
        <taxon>Chromadorea</taxon>
        <taxon>Rhabditida</taxon>
        <taxon>Rhabditina</taxon>
        <taxon>Diplogasteromorpha</taxon>
        <taxon>Diplogasteroidea</taxon>
        <taxon>Neodiplogasteridae</taxon>
        <taxon>Pristionchus</taxon>
    </lineage>
</organism>
<dbReference type="Pfam" id="PF07801">
    <property type="entry name" value="DUF1647"/>
    <property type="match status" value="1"/>
</dbReference>
<evidence type="ECO:0000313" key="1">
    <source>
        <dbReference type="EMBL" id="GMS90612.1"/>
    </source>
</evidence>
<proteinExistence type="predicted"/>
<accession>A0AAV5T4V2</accession>
<keyword evidence="2" id="KW-1185">Reference proteome</keyword>
<evidence type="ECO:0000313" key="2">
    <source>
        <dbReference type="Proteomes" id="UP001432027"/>
    </source>
</evidence>
<feature type="non-terminal residue" evidence="1">
    <location>
        <position position="217"/>
    </location>
</feature>
<name>A0AAV5T4V2_9BILA</name>
<feature type="non-terminal residue" evidence="1">
    <location>
        <position position="1"/>
    </location>
</feature>
<sequence length="217" mass="25546">ASNVVFVTYSSSNHFQESRKGIRSLRSVFNNKIIFYDLGLQKDQIRELSNVYNLEVRKFEFEKYPSFVTNLMGYNFKPIIMAEVFSQFKNYWVIDTSVRFFNINQHLNRFYAKVGILNISLFILKKTSLKRINLISRMLDYLPIDTPLAMDTTMREANRMFLSRSELTREAVTWNALCALTKDCMAAPGTEVRCVFHDERYRTHANCHRYDQSAIKL</sequence>
<comment type="caution">
    <text evidence="1">The sequence shown here is derived from an EMBL/GenBank/DDBJ whole genome shotgun (WGS) entry which is preliminary data.</text>
</comment>
<dbReference type="PANTHER" id="PTHR31389:SF4">
    <property type="entry name" value="LD39211P"/>
    <property type="match status" value="1"/>
</dbReference>
<dbReference type="AlphaFoldDB" id="A0AAV5T4V2"/>